<dbReference type="PANTHER" id="PTHR33544">
    <property type="entry name" value="DUF4005 DOMAIN-CONTAINING PROTEIN-RELATED"/>
    <property type="match status" value="1"/>
</dbReference>
<dbReference type="Proteomes" id="UP000594263">
    <property type="component" value="Unplaced"/>
</dbReference>
<proteinExistence type="predicted"/>
<dbReference type="PANTHER" id="PTHR33544:SF5">
    <property type="entry name" value="DUF4005 DOMAIN-CONTAINING PROTEIN"/>
    <property type="match status" value="1"/>
</dbReference>
<dbReference type="Gramene" id="Kaladp0032s0327.1.v1.1">
    <property type="protein sequence ID" value="Kaladp0032s0327.1.v1.1"/>
    <property type="gene ID" value="Kaladp0032s0327.v1.1"/>
</dbReference>
<sequence length="240" mass="25884">MAAAQQGEGGWPLGLQPLNNAAGSISFRTTILTASPTSSTASSSSDLDTESTGSFFHDRSITLGSLMGVRSIMELSKRSIRGGHRADNLLLTRHSNSNRDCKLSKTFLFSSICSRTKSTDVVENSHRRNGNNNIIDATLGHHLRTERRAAAAAAVVINDDVRSPVLYGPEEIEMGRPSPETNSLFVNGLVAPPPPARTCQASARPEVETRNTWCGAFPRIPRLLSPLPCMCIRHGRHPGS</sequence>
<organism evidence="1 2">
    <name type="scientific">Kalanchoe fedtschenkoi</name>
    <name type="common">Lavender scallops</name>
    <name type="synonym">South American air plant</name>
    <dbReference type="NCBI Taxonomy" id="63787"/>
    <lineage>
        <taxon>Eukaryota</taxon>
        <taxon>Viridiplantae</taxon>
        <taxon>Streptophyta</taxon>
        <taxon>Embryophyta</taxon>
        <taxon>Tracheophyta</taxon>
        <taxon>Spermatophyta</taxon>
        <taxon>Magnoliopsida</taxon>
        <taxon>eudicotyledons</taxon>
        <taxon>Gunneridae</taxon>
        <taxon>Pentapetalae</taxon>
        <taxon>Saxifragales</taxon>
        <taxon>Crassulaceae</taxon>
        <taxon>Kalanchoe</taxon>
    </lineage>
</organism>
<dbReference type="EnsemblPlants" id="Kaladp0032s0327.1.v1.1">
    <property type="protein sequence ID" value="Kaladp0032s0327.1.v1.1"/>
    <property type="gene ID" value="Kaladp0032s0327.v1.1"/>
</dbReference>
<name>A0A7N0TD72_KALFE</name>
<protein>
    <submittedName>
        <fullName evidence="1">Uncharacterized protein</fullName>
    </submittedName>
</protein>
<evidence type="ECO:0000313" key="1">
    <source>
        <dbReference type="EnsemblPlants" id="Kaladp0032s0327.1.v1.1"/>
    </source>
</evidence>
<dbReference type="AlphaFoldDB" id="A0A7N0TD72"/>
<dbReference type="InterPro" id="IPR040344">
    <property type="entry name" value="At3g17950-like"/>
</dbReference>
<evidence type="ECO:0000313" key="2">
    <source>
        <dbReference type="Proteomes" id="UP000594263"/>
    </source>
</evidence>
<keyword evidence="2" id="KW-1185">Reference proteome</keyword>
<reference evidence="1" key="1">
    <citation type="submission" date="2021-01" db="UniProtKB">
        <authorList>
            <consortium name="EnsemblPlants"/>
        </authorList>
    </citation>
    <scope>IDENTIFICATION</scope>
</reference>
<dbReference type="OMA" id="RNHQHQK"/>
<accession>A0A7N0TD72</accession>